<comment type="caution">
    <text evidence="1">The sequence shown here is derived from an EMBL/GenBank/DDBJ whole genome shotgun (WGS) entry which is preliminary data.</text>
</comment>
<reference evidence="1" key="1">
    <citation type="submission" date="2020-04" db="EMBL/GenBank/DDBJ databases">
        <authorList>
            <person name="Zhang T."/>
        </authorList>
    </citation>
    <scope>NUCLEOTIDE SEQUENCE</scope>
    <source>
        <strain evidence="1">HKST-UBA03</strain>
    </source>
</reference>
<name>A0A955RQI0_UNCKA</name>
<dbReference type="AlphaFoldDB" id="A0A955RQI0"/>
<proteinExistence type="predicted"/>
<dbReference type="Proteomes" id="UP000751518">
    <property type="component" value="Unassembled WGS sequence"/>
</dbReference>
<protein>
    <submittedName>
        <fullName evidence="1">Uncharacterized protein</fullName>
    </submittedName>
</protein>
<reference evidence="1" key="2">
    <citation type="journal article" date="2021" name="Microbiome">
        <title>Successional dynamics and alternative stable states in a saline activated sludge microbial community over 9 years.</title>
        <authorList>
            <person name="Wang Y."/>
            <person name="Ye J."/>
            <person name="Ju F."/>
            <person name="Liu L."/>
            <person name="Boyd J.A."/>
            <person name="Deng Y."/>
            <person name="Parks D.H."/>
            <person name="Jiang X."/>
            <person name="Yin X."/>
            <person name="Woodcroft B.J."/>
            <person name="Tyson G.W."/>
            <person name="Hugenholtz P."/>
            <person name="Polz M.F."/>
            <person name="Zhang T."/>
        </authorList>
    </citation>
    <scope>NUCLEOTIDE SEQUENCE</scope>
    <source>
        <strain evidence="1">HKST-UBA03</strain>
    </source>
</reference>
<accession>A0A955RQI0</accession>
<dbReference type="EMBL" id="JAGQKZ010000002">
    <property type="protein sequence ID" value="MCA9391661.1"/>
    <property type="molecule type" value="Genomic_DNA"/>
</dbReference>
<organism evidence="1 2">
    <name type="scientific">candidate division WWE3 bacterium</name>
    <dbReference type="NCBI Taxonomy" id="2053526"/>
    <lineage>
        <taxon>Bacteria</taxon>
        <taxon>Katanobacteria</taxon>
    </lineage>
</organism>
<evidence type="ECO:0000313" key="2">
    <source>
        <dbReference type="Proteomes" id="UP000751518"/>
    </source>
</evidence>
<evidence type="ECO:0000313" key="1">
    <source>
        <dbReference type="EMBL" id="MCA9391661.1"/>
    </source>
</evidence>
<gene>
    <name evidence="1" type="ORF">KC614_00460</name>
</gene>
<sequence length="116" mass="12897">MAKGTTIRVNSSPNLLQRIKEIAQDSKELDNLSGSFWKPVGTDIKNFHPKNSVVRLRTFPDGRSKAQKIDVLTNPDGSYDTRDEVIPVQSRSAGTSWWRLITNLGSSTNKARPNTA</sequence>